<dbReference type="Gene3D" id="3.90.640.10">
    <property type="entry name" value="Actin, Chain A, domain 4"/>
    <property type="match status" value="1"/>
</dbReference>
<comment type="similarity">
    <text evidence="1 5">Belongs to the heat shock protein 70 family.</text>
</comment>
<dbReference type="FunFam" id="3.30.420.40:FF:000071">
    <property type="entry name" value="Molecular chaperone DnaK"/>
    <property type="match status" value="1"/>
</dbReference>
<name>A0A9X4S954_9BURK</name>
<evidence type="ECO:0000256" key="3">
    <source>
        <dbReference type="ARBA" id="ARBA00022840"/>
    </source>
</evidence>
<dbReference type="InterPro" id="IPR029047">
    <property type="entry name" value="HSP70_peptide-bd_sf"/>
</dbReference>
<dbReference type="SUPFAM" id="SSF100920">
    <property type="entry name" value="Heat shock protein 70kD (HSP70), peptide-binding domain"/>
    <property type="match status" value="1"/>
</dbReference>
<dbReference type="Gene3D" id="3.30.420.40">
    <property type="match status" value="2"/>
</dbReference>
<dbReference type="InterPro" id="IPR013126">
    <property type="entry name" value="Hsp_70_fam"/>
</dbReference>
<dbReference type="PROSITE" id="PS00329">
    <property type="entry name" value="HSP70_2"/>
    <property type="match status" value="1"/>
</dbReference>
<keyword evidence="4" id="KW-0143">Chaperone</keyword>
<evidence type="ECO:0000313" key="6">
    <source>
        <dbReference type="EMBL" id="MDG5976250.1"/>
    </source>
</evidence>
<proteinExistence type="inferred from homology"/>
<dbReference type="GO" id="GO:0140662">
    <property type="term" value="F:ATP-dependent protein folding chaperone"/>
    <property type="evidence" value="ECO:0007669"/>
    <property type="project" value="InterPro"/>
</dbReference>
<dbReference type="PANTHER" id="PTHR19375">
    <property type="entry name" value="HEAT SHOCK PROTEIN 70KDA"/>
    <property type="match status" value="1"/>
</dbReference>
<reference evidence="6" key="1">
    <citation type="submission" date="2013-01" db="EMBL/GenBank/DDBJ databases">
        <title>Genome draft of Hydrogenophaga taeniospiralis 2K1.</title>
        <authorList>
            <person name="Gomila M."/>
            <person name="Lalucat J."/>
        </authorList>
    </citation>
    <scope>NUCLEOTIDE SEQUENCE</scope>
    <source>
        <strain evidence="6">CCUG 15921</strain>
    </source>
</reference>
<gene>
    <name evidence="6" type="ORF">H010_13371</name>
</gene>
<dbReference type="Gene3D" id="2.60.34.10">
    <property type="entry name" value="Substrate Binding Domain Of DNAk, Chain A, domain 1"/>
    <property type="match status" value="1"/>
</dbReference>
<sequence length="565" mass="61959">MLVGIDLGTTHSLIAHYGPEGPALVPNALGETLTPSVVAVDEQGLVLVGQGAKDRLITHPTASVATFKRWMGSDRQTSLRGGHYRPEQLSALVLRSLLDDARAHLGADVTEAVISVPAYFSDAQRKATRQAGEMAGVKVELLVNEPTAAALAYGLQQLDRESRFLVFDLGGGTLDVSILEMFEGVVEVSASAGDNWLGGEDFLDVLVKDFAARCLPPAGMDGLVPGVRAQIRRRLEQAKKALSSQEQVSLDGLCGEQTAPWQMSQERFAQLSEPLLQRMRAPLERAIRDAKLRPADIDEVILVGGACRMPMAAQLVARMMGRLPLRHVNPDHAIALGAAVAAGMKANDQRLREVVLTDVCPYSLGTDVGRKLEGGKIDTGYFHPIIPRNCTVPVSREEVFYPLTDQQTQVQIGVYQGESPWVRNNIQLGELTVPLGPAGHSGERGVRVRFTYDVNGILQVEAWSLANGERHELVLQQGEATLSAQELRARIAALDALKVHPREQQENVALLARAERVYEEYIHDRPDVQQWILLFRQALDTQDLRVVKEHREALRERLDGVEGTR</sequence>
<keyword evidence="7" id="KW-1185">Reference proteome</keyword>
<dbReference type="EMBL" id="AOGK01000011">
    <property type="protein sequence ID" value="MDG5976250.1"/>
    <property type="molecule type" value="Genomic_DNA"/>
</dbReference>
<dbReference type="Proteomes" id="UP001152876">
    <property type="component" value="Unassembled WGS sequence"/>
</dbReference>
<comment type="caution">
    <text evidence="6">The sequence shown here is derived from an EMBL/GenBank/DDBJ whole genome shotgun (WGS) entry which is preliminary data.</text>
</comment>
<evidence type="ECO:0000313" key="7">
    <source>
        <dbReference type="Proteomes" id="UP001152876"/>
    </source>
</evidence>
<keyword evidence="3 5" id="KW-0067">ATP-binding</keyword>
<dbReference type="Pfam" id="PF00012">
    <property type="entry name" value="HSP70"/>
    <property type="match status" value="2"/>
</dbReference>
<dbReference type="OrthoDB" id="9766019at2"/>
<keyword evidence="2 5" id="KW-0547">Nucleotide-binding</keyword>
<evidence type="ECO:0000256" key="2">
    <source>
        <dbReference type="ARBA" id="ARBA00022741"/>
    </source>
</evidence>
<dbReference type="RefSeq" id="WP_068174077.1">
    <property type="nucleotide sequence ID" value="NZ_AOGK01000011.1"/>
</dbReference>
<dbReference type="InterPro" id="IPR018181">
    <property type="entry name" value="Heat_shock_70_CS"/>
</dbReference>
<evidence type="ECO:0000256" key="4">
    <source>
        <dbReference type="ARBA" id="ARBA00023186"/>
    </source>
</evidence>
<dbReference type="SUPFAM" id="SSF53067">
    <property type="entry name" value="Actin-like ATPase domain"/>
    <property type="match status" value="2"/>
</dbReference>
<dbReference type="PROSITE" id="PS00297">
    <property type="entry name" value="HSP70_1"/>
    <property type="match status" value="1"/>
</dbReference>
<organism evidence="6 7">
    <name type="scientific">Hydrogenophaga taeniospiralis CCUG 15921</name>
    <dbReference type="NCBI Taxonomy" id="1281780"/>
    <lineage>
        <taxon>Bacteria</taxon>
        <taxon>Pseudomonadati</taxon>
        <taxon>Pseudomonadota</taxon>
        <taxon>Betaproteobacteria</taxon>
        <taxon>Burkholderiales</taxon>
        <taxon>Comamonadaceae</taxon>
        <taxon>Hydrogenophaga</taxon>
    </lineage>
</organism>
<dbReference type="PRINTS" id="PR00301">
    <property type="entry name" value="HEATSHOCK70"/>
</dbReference>
<dbReference type="GO" id="GO:0005524">
    <property type="term" value="F:ATP binding"/>
    <property type="evidence" value="ECO:0007669"/>
    <property type="project" value="UniProtKB-KW"/>
</dbReference>
<dbReference type="AlphaFoldDB" id="A0A9X4S954"/>
<evidence type="ECO:0000256" key="5">
    <source>
        <dbReference type="RuleBase" id="RU003322"/>
    </source>
</evidence>
<evidence type="ECO:0000256" key="1">
    <source>
        <dbReference type="ARBA" id="ARBA00007381"/>
    </source>
</evidence>
<accession>A0A9X4S954</accession>
<dbReference type="InterPro" id="IPR043129">
    <property type="entry name" value="ATPase_NBD"/>
</dbReference>
<protein>
    <submittedName>
        <fullName evidence="6">Molecular chaperone</fullName>
    </submittedName>
</protein>